<sequence>MKLKNISDIARQSTFKVFTSVLEKGWIVKGLCAPSGEKYSRSDIEKTLTEFVGDYGAKGLTWFKVKKENDKLTLAHPDIGQKKCKSEYKDHRRSKGQPTLFS</sequence>
<keyword evidence="4" id="KW-0648">Protein biosynthesis</keyword>
<accession>X1KG98</accession>
<evidence type="ECO:0000256" key="2">
    <source>
        <dbReference type="ARBA" id="ARBA00022741"/>
    </source>
</evidence>
<dbReference type="SUPFAM" id="SSF55261">
    <property type="entry name" value="GAD domain-like"/>
    <property type="match status" value="1"/>
</dbReference>
<comment type="caution">
    <text evidence="6">The sequence shown here is derived from an EMBL/GenBank/DDBJ whole genome shotgun (WGS) entry which is preliminary data.</text>
</comment>
<dbReference type="AlphaFoldDB" id="X1KG98"/>
<dbReference type="GO" id="GO:0005737">
    <property type="term" value="C:cytoplasm"/>
    <property type="evidence" value="ECO:0007669"/>
    <property type="project" value="InterPro"/>
</dbReference>
<dbReference type="InterPro" id="IPR029351">
    <property type="entry name" value="GAD_dom"/>
</dbReference>
<evidence type="ECO:0000313" key="6">
    <source>
        <dbReference type="EMBL" id="GAI06052.1"/>
    </source>
</evidence>
<evidence type="ECO:0000256" key="4">
    <source>
        <dbReference type="ARBA" id="ARBA00022917"/>
    </source>
</evidence>
<keyword evidence="2" id="KW-0547">Nucleotide-binding</keyword>
<protein>
    <recommendedName>
        <fullName evidence="5">GAD domain-containing protein</fullName>
    </recommendedName>
</protein>
<evidence type="ECO:0000259" key="5">
    <source>
        <dbReference type="Pfam" id="PF02938"/>
    </source>
</evidence>
<keyword evidence="1" id="KW-0436">Ligase</keyword>
<dbReference type="GO" id="GO:0005524">
    <property type="term" value="F:ATP binding"/>
    <property type="evidence" value="ECO:0007669"/>
    <property type="project" value="UniProtKB-KW"/>
</dbReference>
<dbReference type="GO" id="GO:0006412">
    <property type="term" value="P:translation"/>
    <property type="evidence" value="ECO:0007669"/>
    <property type="project" value="UniProtKB-KW"/>
</dbReference>
<keyword evidence="3" id="KW-0067">ATP-binding</keyword>
<dbReference type="Gene3D" id="3.30.1360.30">
    <property type="entry name" value="GAD-like domain"/>
    <property type="match status" value="1"/>
</dbReference>
<dbReference type="InterPro" id="IPR004115">
    <property type="entry name" value="GAD-like_sf"/>
</dbReference>
<proteinExistence type="predicted"/>
<dbReference type="EMBL" id="BARV01008628">
    <property type="protein sequence ID" value="GAI06052.1"/>
    <property type="molecule type" value="Genomic_DNA"/>
</dbReference>
<name>X1KG98_9ZZZZ</name>
<dbReference type="Pfam" id="PF02938">
    <property type="entry name" value="GAD"/>
    <property type="match status" value="1"/>
</dbReference>
<feature type="domain" description="GAD" evidence="5">
    <location>
        <begin position="18"/>
        <end position="69"/>
    </location>
</feature>
<dbReference type="GO" id="GO:0004812">
    <property type="term" value="F:aminoacyl-tRNA ligase activity"/>
    <property type="evidence" value="ECO:0007669"/>
    <property type="project" value="InterPro"/>
</dbReference>
<organism evidence="6">
    <name type="scientific">marine sediment metagenome</name>
    <dbReference type="NCBI Taxonomy" id="412755"/>
    <lineage>
        <taxon>unclassified sequences</taxon>
        <taxon>metagenomes</taxon>
        <taxon>ecological metagenomes</taxon>
    </lineage>
</organism>
<gene>
    <name evidence="6" type="ORF">S06H3_17285</name>
</gene>
<reference evidence="6" key="1">
    <citation type="journal article" date="2014" name="Front. Microbiol.">
        <title>High frequency of phylogenetically diverse reductive dehalogenase-homologous genes in deep subseafloor sedimentary metagenomes.</title>
        <authorList>
            <person name="Kawai M."/>
            <person name="Futagami T."/>
            <person name="Toyoda A."/>
            <person name="Takaki Y."/>
            <person name="Nishi S."/>
            <person name="Hori S."/>
            <person name="Arai W."/>
            <person name="Tsubouchi T."/>
            <person name="Morono Y."/>
            <person name="Uchiyama I."/>
            <person name="Ito T."/>
            <person name="Fujiyama A."/>
            <person name="Inagaki F."/>
            <person name="Takami H."/>
        </authorList>
    </citation>
    <scope>NUCLEOTIDE SEQUENCE</scope>
    <source>
        <strain evidence="6">Expedition CK06-06</strain>
    </source>
</reference>
<evidence type="ECO:0000256" key="3">
    <source>
        <dbReference type="ARBA" id="ARBA00022840"/>
    </source>
</evidence>
<evidence type="ECO:0000256" key="1">
    <source>
        <dbReference type="ARBA" id="ARBA00022598"/>
    </source>
</evidence>